<dbReference type="InterPro" id="IPR031127">
    <property type="entry name" value="E3_UB_ligase_RBR"/>
</dbReference>
<evidence type="ECO:0000256" key="4">
    <source>
        <dbReference type="ARBA" id="ARBA00022679"/>
    </source>
</evidence>
<name>A0A2G5VNF8_9PELO</name>
<keyword evidence="11" id="KW-0175">Coiled coil</keyword>
<dbReference type="Gene3D" id="3.30.40.10">
    <property type="entry name" value="Zinc/RING finger domain, C3HC4 (zinc finger)"/>
    <property type="match status" value="1"/>
</dbReference>
<evidence type="ECO:0000313" key="15">
    <source>
        <dbReference type="Proteomes" id="UP000230233"/>
    </source>
</evidence>
<dbReference type="AlphaFoldDB" id="A0A2G5VNF8"/>
<evidence type="ECO:0000256" key="2">
    <source>
        <dbReference type="ARBA" id="ARBA00005884"/>
    </source>
</evidence>
<dbReference type="GO" id="GO:0061630">
    <property type="term" value="F:ubiquitin protein ligase activity"/>
    <property type="evidence" value="ECO:0007669"/>
    <property type="project" value="UniProtKB-EC"/>
</dbReference>
<organism evidence="14 15">
    <name type="scientific">Caenorhabditis nigoni</name>
    <dbReference type="NCBI Taxonomy" id="1611254"/>
    <lineage>
        <taxon>Eukaryota</taxon>
        <taxon>Metazoa</taxon>
        <taxon>Ecdysozoa</taxon>
        <taxon>Nematoda</taxon>
        <taxon>Chromadorea</taxon>
        <taxon>Rhabditida</taxon>
        <taxon>Rhabditina</taxon>
        <taxon>Rhabditomorpha</taxon>
        <taxon>Rhabditoidea</taxon>
        <taxon>Rhabditidae</taxon>
        <taxon>Peloderinae</taxon>
        <taxon>Caenorhabditis</taxon>
    </lineage>
</organism>
<dbReference type="Proteomes" id="UP000230233">
    <property type="component" value="Chromosome I"/>
</dbReference>
<dbReference type="InterPro" id="IPR001878">
    <property type="entry name" value="Znf_CCHC"/>
</dbReference>
<dbReference type="PROSITE" id="PS51873">
    <property type="entry name" value="TRIAD"/>
    <property type="match status" value="1"/>
</dbReference>
<feature type="domain" description="CCHC-type" evidence="12">
    <location>
        <begin position="266"/>
        <end position="280"/>
    </location>
</feature>
<dbReference type="GO" id="GO:0016567">
    <property type="term" value="P:protein ubiquitination"/>
    <property type="evidence" value="ECO:0007669"/>
    <property type="project" value="InterPro"/>
</dbReference>
<dbReference type="Pfam" id="PF19422">
    <property type="entry name" value="Ariadne"/>
    <property type="match status" value="1"/>
</dbReference>
<dbReference type="InterPro" id="IPR045840">
    <property type="entry name" value="Ariadne"/>
</dbReference>
<dbReference type="Gene3D" id="1.20.120.1750">
    <property type="match status" value="1"/>
</dbReference>
<evidence type="ECO:0000256" key="6">
    <source>
        <dbReference type="ARBA" id="ARBA00022737"/>
    </source>
</evidence>
<dbReference type="CDD" id="cd20356">
    <property type="entry name" value="Rcat_RBR_HHARI-like"/>
    <property type="match status" value="1"/>
</dbReference>
<keyword evidence="7 10" id="KW-0863">Zinc-finger</keyword>
<reference evidence="15" key="1">
    <citation type="submission" date="2017-10" db="EMBL/GenBank/DDBJ databases">
        <title>Rapid genome shrinkage in a self-fertile nematode reveals novel sperm competition proteins.</title>
        <authorList>
            <person name="Yin D."/>
            <person name="Schwarz E.M."/>
            <person name="Thomas C.G."/>
            <person name="Felde R.L."/>
            <person name="Korf I.F."/>
            <person name="Cutter A.D."/>
            <person name="Schartner C.M."/>
            <person name="Ralston E.J."/>
            <person name="Meyer B.J."/>
            <person name="Haag E.S."/>
        </authorList>
    </citation>
    <scope>NUCLEOTIDE SEQUENCE [LARGE SCALE GENOMIC DNA]</scope>
    <source>
        <strain evidence="15">JU1422</strain>
    </source>
</reference>
<gene>
    <name evidence="14" type="primary">Cnig_chr_I.g3066</name>
    <name evidence="14" type="ORF">B9Z55_003066</name>
</gene>
<dbReference type="EC" id="2.3.2.31" evidence="3"/>
<dbReference type="PANTHER" id="PTHR11685">
    <property type="entry name" value="RBR FAMILY RING FINGER AND IBR DOMAIN-CONTAINING"/>
    <property type="match status" value="1"/>
</dbReference>
<evidence type="ECO:0000256" key="3">
    <source>
        <dbReference type="ARBA" id="ARBA00012251"/>
    </source>
</evidence>
<comment type="caution">
    <text evidence="14">The sequence shown here is derived from an EMBL/GenBank/DDBJ whole genome shotgun (WGS) entry which is preliminary data.</text>
</comment>
<evidence type="ECO:0000256" key="8">
    <source>
        <dbReference type="ARBA" id="ARBA00022786"/>
    </source>
</evidence>
<feature type="coiled-coil region" evidence="11">
    <location>
        <begin position="391"/>
        <end position="418"/>
    </location>
</feature>
<comment type="similarity">
    <text evidence="2">Belongs to the RBR family. Ariadne subfamily.</text>
</comment>
<dbReference type="Pfam" id="PF01485">
    <property type="entry name" value="IBR"/>
    <property type="match status" value="1"/>
</dbReference>
<dbReference type="InterPro" id="IPR048962">
    <property type="entry name" value="ARIH1-like_UBL"/>
</dbReference>
<keyword evidence="5" id="KW-0479">Metal-binding</keyword>
<evidence type="ECO:0000256" key="5">
    <source>
        <dbReference type="ARBA" id="ARBA00022723"/>
    </source>
</evidence>
<accession>A0A2G5VNF8</accession>
<dbReference type="OrthoDB" id="10009520at2759"/>
<dbReference type="GO" id="GO:0008270">
    <property type="term" value="F:zinc ion binding"/>
    <property type="evidence" value="ECO:0007669"/>
    <property type="project" value="UniProtKB-KW"/>
</dbReference>
<evidence type="ECO:0000256" key="7">
    <source>
        <dbReference type="ARBA" id="ARBA00022771"/>
    </source>
</evidence>
<evidence type="ECO:0000256" key="11">
    <source>
        <dbReference type="SAM" id="Coils"/>
    </source>
</evidence>
<evidence type="ECO:0000256" key="9">
    <source>
        <dbReference type="ARBA" id="ARBA00022833"/>
    </source>
</evidence>
<keyword evidence="9" id="KW-0862">Zinc</keyword>
<dbReference type="InterPro" id="IPR002867">
    <property type="entry name" value="IBR_dom"/>
</dbReference>
<comment type="catalytic activity">
    <reaction evidence="1">
        <text>[E2 ubiquitin-conjugating enzyme]-S-ubiquitinyl-L-cysteine + [acceptor protein]-L-lysine = [E2 ubiquitin-conjugating enzyme]-L-cysteine + [acceptor protein]-N(6)-ubiquitinyl-L-lysine.</text>
        <dbReference type="EC" id="2.3.2.31"/>
    </reaction>
</comment>
<keyword evidence="15" id="KW-1185">Reference proteome</keyword>
<dbReference type="Pfam" id="PF21235">
    <property type="entry name" value="UBA_ARI1"/>
    <property type="match status" value="1"/>
</dbReference>
<sequence>MASDSDEYSLPFEDDIDYDEVVEMEEEMEDLTISDDDDFEEVDEEGNVNPRNKNLYEEELEFETNSDNEPEEIKDEILTLEDAPSVVVKYISDIREIIEVPDGIIRILLQKFKWNKDPLLERFYEAEDAHDFLRKQKIDPATSIQWSGTEGECEICCETFLLTGPSCSHKACPTCWKFYISERIKEGNSEIECMASKCEVLLPDEQVMEYFNEGTELVAYQRQVINNFVQFNAQMRWCPGVDCGRMVKSSSKDPHVVSCQCGTQFCFSCGNDGHSPVHCRHMKLWLKKCLDDSETSNWMNANTKDCPKCSAPIEKNGGCNYIMCTNRTCRYQFCWICMNNWMVHANGWYSCNAFVPTLESALAESARDHAKAILERYLFYFNRYQGHLHSLSLEKKLIEKMEKKIEDLQQNSMTWNEAQFLRHSVDILSKSRRTMMYTYVFAFYLKRNNHAEIFETNQRDLEMATEQLSKYLEQDMDQEDPKTLKQKIQDKCRYIEHRRQVLLKHCSEGNEQEIWEFTE</sequence>
<feature type="domain" description="RING-type" evidence="13">
    <location>
        <begin position="149"/>
        <end position="355"/>
    </location>
</feature>
<dbReference type="SUPFAM" id="SSF57850">
    <property type="entry name" value="RING/U-box"/>
    <property type="match status" value="3"/>
</dbReference>
<protein>
    <recommendedName>
        <fullName evidence="3">RBR-type E3 ubiquitin transferase</fullName>
        <ecNumber evidence="3">2.3.2.31</ecNumber>
    </recommendedName>
</protein>
<keyword evidence="4" id="KW-0808">Transferase</keyword>
<dbReference type="InterPro" id="IPR013083">
    <property type="entry name" value="Znf_RING/FYVE/PHD"/>
</dbReference>
<dbReference type="Pfam" id="PF22191">
    <property type="entry name" value="IBR_1"/>
    <property type="match status" value="1"/>
</dbReference>
<evidence type="ECO:0000259" key="12">
    <source>
        <dbReference type="PROSITE" id="PS50158"/>
    </source>
</evidence>
<dbReference type="FunFam" id="1.20.120.1750:FF:000007">
    <property type="entry name" value="RBR-type E3 ubiquitin transferase"/>
    <property type="match status" value="1"/>
</dbReference>
<keyword evidence="8" id="KW-0833">Ubl conjugation pathway</keyword>
<dbReference type="InterPro" id="IPR044066">
    <property type="entry name" value="TRIAD_supradom"/>
</dbReference>
<dbReference type="CDD" id="cd20343">
    <property type="entry name" value="BRcat_RBR_HHARI-like"/>
    <property type="match status" value="1"/>
</dbReference>
<dbReference type="PROSITE" id="PS50158">
    <property type="entry name" value="ZF_CCHC"/>
    <property type="match status" value="1"/>
</dbReference>
<evidence type="ECO:0000256" key="1">
    <source>
        <dbReference type="ARBA" id="ARBA00001798"/>
    </source>
</evidence>
<dbReference type="GO" id="GO:0003676">
    <property type="term" value="F:nucleic acid binding"/>
    <property type="evidence" value="ECO:0007669"/>
    <property type="project" value="InterPro"/>
</dbReference>
<evidence type="ECO:0000256" key="10">
    <source>
        <dbReference type="PROSITE-ProRule" id="PRU00047"/>
    </source>
</evidence>
<evidence type="ECO:0000259" key="13">
    <source>
        <dbReference type="PROSITE" id="PS51873"/>
    </source>
</evidence>
<dbReference type="SMART" id="SM00647">
    <property type="entry name" value="IBR"/>
    <property type="match status" value="2"/>
</dbReference>
<dbReference type="STRING" id="1611254.A0A2G5VNF8"/>
<evidence type="ECO:0000313" key="14">
    <source>
        <dbReference type="EMBL" id="PIC53308.1"/>
    </source>
</evidence>
<proteinExistence type="inferred from homology"/>
<dbReference type="EMBL" id="PDUG01000001">
    <property type="protein sequence ID" value="PIC53308.1"/>
    <property type="molecule type" value="Genomic_DNA"/>
</dbReference>
<keyword evidence="6" id="KW-0677">Repeat</keyword>